<evidence type="ECO:0000256" key="5">
    <source>
        <dbReference type="ARBA" id="ARBA00022490"/>
    </source>
</evidence>
<dbReference type="NCBIfam" id="TIGR00179">
    <property type="entry name" value="murB"/>
    <property type="match status" value="1"/>
</dbReference>
<evidence type="ECO:0000256" key="16">
    <source>
        <dbReference type="HAMAP-Rule" id="MF_00037"/>
    </source>
</evidence>
<evidence type="ECO:0000256" key="13">
    <source>
        <dbReference type="ARBA" id="ARBA00023306"/>
    </source>
</evidence>
<keyword evidence="11 16" id="KW-0573">Peptidoglycan synthesis</keyword>
<evidence type="ECO:0000256" key="14">
    <source>
        <dbReference type="ARBA" id="ARBA00023316"/>
    </source>
</evidence>
<dbReference type="Gene3D" id="3.30.465.10">
    <property type="match status" value="1"/>
</dbReference>
<evidence type="ECO:0000256" key="2">
    <source>
        <dbReference type="ARBA" id="ARBA00003921"/>
    </source>
</evidence>
<comment type="subcellular location">
    <subcellularLocation>
        <location evidence="3 16">Cytoplasm</location>
    </subcellularLocation>
</comment>
<dbReference type="HAMAP" id="MF_00037">
    <property type="entry name" value="MurB"/>
    <property type="match status" value="1"/>
</dbReference>
<keyword evidence="6 16" id="KW-0132">Cell division</keyword>
<dbReference type="GO" id="GO:0009252">
    <property type="term" value="P:peptidoglycan biosynthetic process"/>
    <property type="evidence" value="ECO:0007669"/>
    <property type="project" value="UniProtKB-UniRule"/>
</dbReference>
<feature type="active site" evidence="16">
    <location>
        <position position="310"/>
    </location>
</feature>
<dbReference type="InterPro" id="IPR016166">
    <property type="entry name" value="FAD-bd_PCMH"/>
</dbReference>
<evidence type="ECO:0000256" key="6">
    <source>
        <dbReference type="ARBA" id="ARBA00022618"/>
    </source>
</evidence>
<dbReference type="GO" id="GO:0071555">
    <property type="term" value="P:cell wall organization"/>
    <property type="evidence" value="ECO:0007669"/>
    <property type="project" value="UniProtKB-KW"/>
</dbReference>
<comment type="caution">
    <text evidence="18">The sequence shown here is derived from an EMBL/GenBank/DDBJ whole genome shotgun (WGS) entry which is preliminary data.</text>
</comment>
<proteinExistence type="inferred from homology"/>
<dbReference type="InterPro" id="IPR036635">
    <property type="entry name" value="MurB_C_sf"/>
</dbReference>
<keyword evidence="7 16" id="KW-0285">Flavoprotein</keyword>
<dbReference type="GO" id="GO:0008360">
    <property type="term" value="P:regulation of cell shape"/>
    <property type="evidence" value="ECO:0007669"/>
    <property type="project" value="UniProtKB-KW"/>
</dbReference>
<comment type="pathway">
    <text evidence="4 16">Cell wall biogenesis; peptidoglycan biosynthesis.</text>
</comment>
<dbReference type="SUPFAM" id="SSF56176">
    <property type="entry name" value="FAD-binding/transporter-associated domain-like"/>
    <property type="match status" value="1"/>
</dbReference>
<comment type="similarity">
    <text evidence="16">Belongs to the MurB family.</text>
</comment>
<comment type="cofactor">
    <cofactor evidence="1 16">
        <name>FAD</name>
        <dbReference type="ChEBI" id="CHEBI:57692"/>
    </cofactor>
</comment>
<dbReference type="EC" id="1.3.1.98" evidence="16"/>
<reference evidence="18 19" key="1">
    <citation type="journal article" date="2016" name="Nat. Commun.">
        <title>Thousands of microbial genomes shed light on interconnected biogeochemical processes in an aquifer system.</title>
        <authorList>
            <person name="Anantharaman K."/>
            <person name="Brown C.T."/>
            <person name="Hug L.A."/>
            <person name="Sharon I."/>
            <person name="Castelle C.J."/>
            <person name="Probst A.J."/>
            <person name="Thomas B.C."/>
            <person name="Singh A."/>
            <person name="Wilkins M.J."/>
            <person name="Karaoz U."/>
            <person name="Brodie E.L."/>
            <person name="Williams K.H."/>
            <person name="Hubbard S.S."/>
            <person name="Banfield J.F."/>
        </authorList>
    </citation>
    <scope>NUCLEOTIDE SEQUENCE [LARGE SCALE GENOMIC DNA]</scope>
</reference>
<evidence type="ECO:0000313" key="19">
    <source>
        <dbReference type="Proteomes" id="UP000177967"/>
    </source>
</evidence>
<dbReference type="InterPro" id="IPR003170">
    <property type="entry name" value="MurB"/>
</dbReference>
<organism evidence="18 19">
    <name type="scientific">Candidatus Blackburnbacteria bacterium RIFCSPHIGHO2_01_FULL_43_15b</name>
    <dbReference type="NCBI Taxonomy" id="1797513"/>
    <lineage>
        <taxon>Bacteria</taxon>
        <taxon>Candidatus Blackburniibacteriota</taxon>
    </lineage>
</organism>
<comment type="catalytic activity">
    <reaction evidence="15 16">
        <text>UDP-N-acetyl-alpha-D-muramate + NADP(+) = UDP-N-acetyl-3-O-(1-carboxyvinyl)-alpha-D-glucosamine + NADPH + H(+)</text>
        <dbReference type="Rhea" id="RHEA:12248"/>
        <dbReference type="ChEBI" id="CHEBI:15378"/>
        <dbReference type="ChEBI" id="CHEBI:57783"/>
        <dbReference type="ChEBI" id="CHEBI:58349"/>
        <dbReference type="ChEBI" id="CHEBI:68483"/>
        <dbReference type="ChEBI" id="CHEBI:70757"/>
        <dbReference type="EC" id="1.3.1.98"/>
    </reaction>
</comment>
<sequence length="320" mass="34903">MKIQENTPLALYTKLQIGGPARYFVEAGSINELKEAISWAKEKNLGYMVIAGGSNLLVSDEGYNGLIIRINFSGISQKDGVITVKAGTPLQEFVDYTVEHGLDGASTMSGIPGSLGGAIYGSAGAYGDNIRDHLKSVLSLDGDNAKTLTRDEFETGYRDSIFKRNKKLIILEAEFGEFAKSDPDELKKEAEKILATRNGKYPQSVKCPGSFFKNVVLEDLSTRQKDEVNSALLDFGKDIAVLEKFGKIPAGALIEILGGKGDRIGQIQITLNHANTFENLGGGQALDFFQLAKKWKNKVKEKFGIELEPEVQLVGFKESL</sequence>
<dbReference type="EMBL" id="MHBW01000012">
    <property type="protein sequence ID" value="OGY09302.1"/>
    <property type="molecule type" value="Genomic_DNA"/>
</dbReference>
<dbReference type="UniPathway" id="UPA00219"/>
<evidence type="ECO:0000256" key="7">
    <source>
        <dbReference type="ARBA" id="ARBA00022630"/>
    </source>
</evidence>
<feature type="domain" description="FAD-binding PCMH-type" evidence="17">
    <location>
        <begin position="16"/>
        <end position="180"/>
    </location>
</feature>
<dbReference type="GO" id="GO:0051301">
    <property type="term" value="P:cell division"/>
    <property type="evidence" value="ECO:0007669"/>
    <property type="project" value="UniProtKB-KW"/>
</dbReference>
<feature type="active site" description="Proton donor" evidence="16">
    <location>
        <position position="210"/>
    </location>
</feature>
<dbReference type="InterPro" id="IPR006094">
    <property type="entry name" value="Oxid_FAD_bind_N"/>
</dbReference>
<dbReference type="PANTHER" id="PTHR21071:SF4">
    <property type="entry name" value="UDP-N-ACETYLENOLPYRUVOYLGLUCOSAMINE REDUCTASE"/>
    <property type="match status" value="1"/>
</dbReference>
<comment type="function">
    <text evidence="2 16">Cell wall formation.</text>
</comment>
<gene>
    <name evidence="16" type="primary">murB</name>
    <name evidence="18" type="ORF">A2782_00210</name>
</gene>
<accession>A0A1G1V1N1</accession>
<keyword evidence="13 16" id="KW-0131">Cell cycle</keyword>
<evidence type="ECO:0000256" key="4">
    <source>
        <dbReference type="ARBA" id="ARBA00004752"/>
    </source>
</evidence>
<evidence type="ECO:0000256" key="12">
    <source>
        <dbReference type="ARBA" id="ARBA00023002"/>
    </source>
</evidence>
<dbReference type="AlphaFoldDB" id="A0A1G1V1N1"/>
<keyword evidence="8 16" id="KW-0274">FAD</keyword>
<protein>
    <recommendedName>
        <fullName evidence="16">UDP-N-acetylenolpyruvoylglucosamine reductase</fullName>
        <ecNumber evidence="16">1.3.1.98</ecNumber>
    </recommendedName>
    <alternativeName>
        <fullName evidence="16">UDP-N-acetylmuramate dehydrogenase</fullName>
    </alternativeName>
</protein>
<dbReference type="PANTHER" id="PTHR21071">
    <property type="entry name" value="UDP-N-ACETYLENOLPYRUVOYLGLUCOSAMINE REDUCTASE"/>
    <property type="match status" value="1"/>
</dbReference>
<evidence type="ECO:0000256" key="8">
    <source>
        <dbReference type="ARBA" id="ARBA00022827"/>
    </source>
</evidence>
<keyword evidence="10 16" id="KW-0133">Cell shape</keyword>
<dbReference type="STRING" id="1797513.A2782_00210"/>
<evidence type="ECO:0000256" key="9">
    <source>
        <dbReference type="ARBA" id="ARBA00022857"/>
    </source>
</evidence>
<feature type="active site" evidence="16">
    <location>
        <position position="158"/>
    </location>
</feature>
<evidence type="ECO:0000256" key="1">
    <source>
        <dbReference type="ARBA" id="ARBA00001974"/>
    </source>
</evidence>
<dbReference type="InterPro" id="IPR011601">
    <property type="entry name" value="MurB_C"/>
</dbReference>
<evidence type="ECO:0000256" key="15">
    <source>
        <dbReference type="ARBA" id="ARBA00048914"/>
    </source>
</evidence>
<keyword evidence="12 16" id="KW-0560">Oxidoreductase</keyword>
<keyword evidence="9 16" id="KW-0521">NADP</keyword>
<dbReference type="Proteomes" id="UP000177967">
    <property type="component" value="Unassembled WGS sequence"/>
</dbReference>
<dbReference type="SUPFAM" id="SSF56194">
    <property type="entry name" value="Uridine diphospho-N-Acetylenolpyruvylglucosamine reductase, MurB, C-terminal domain"/>
    <property type="match status" value="1"/>
</dbReference>
<dbReference type="PROSITE" id="PS51387">
    <property type="entry name" value="FAD_PCMH"/>
    <property type="match status" value="1"/>
</dbReference>
<evidence type="ECO:0000256" key="10">
    <source>
        <dbReference type="ARBA" id="ARBA00022960"/>
    </source>
</evidence>
<keyword evidence="5 16" id="KW-0963">Cytoplasm</keyword>
<dbReference type="GO" id="GO:0005829">
    <property type="term" value="C:cytosol"/>
    <property type="evidence" value="ECO:0007669"/>
    <property type="project" value="TreeGrafter"/>
</dbReference>
<dbReference type="GO" id="GO:0071949">
    <property type="term" value="F:FAD binding"/>
    <property type="evidence" value="ECO:0007669"/>
    <property type="project" value="InterPro"/>
</dbReference>
<dbReference type="InterPro" id="IPR036318">
    <property type="entry name" value="FAD-bd_PCMH-like_sf"/>
</dbReference>
<dbReference type="Gene3D" id="3.30.43.10">
    <property type="entry name" value="Uridine Diphospho-n-acetylenolpyruvylglucosamine Reductase, domain 2"/>
    <property type="match status" value="1"/>
</dbReference>
<evidence type="ECO:0000256" key="3">
    <source>
        <dbReference type="ARBA" id="ARBA00004496"/>
    </source>
</evidence>
<dbReference type="GO" id="GO:0008762">
    <property type="term" value="F:UDP-N-acetylmuramate dehydrogenase activity"/>
    <property type="evidence" value="ECO:0007669"/>
    <property type="project" value="UniProtKB-UniRule"/>
</dbReference>
<keyword evidence="14 16" id="KW-0961">Cell wall biogenesis/degradation</keyword>
<dbReference type="Pfam" id="PF02873">
    <property type="entry name" value="MurB_C"/>
    <property type="match status" value="1"/>
</dbReference>
<name>A0A1G1V1N1_9BACT</name>
<evidence type="ECO:0000256" key="11">
    <source>
        <dbReference type="ARBA" id="ARBA00022984"/>
    </source>
</evidence>
<dbReference type="InterPro" id="IPR016169">
    <property type="entry name" value="FAD-bd_PCMH_sub2"/>
</dbReference>
<dbReference type="Pfam" id="PF01565">
    <property type="entry name" value="FAD_binding_4"/>
    <property type="match status" value="1"/>
</dbReference>
<dbReference type="InterPro" id="IPR016167">
    <property type="entry name" value="FAD-bd_PCMH_sub1"/>
</dbReference>
<dbReference type="Gene3D" id="3.90.78.10">
    <property type="entry name" value="UDP-N-acetylenolpyruvoylglucosamine reductase, C-terminal domain"/>
    <property type="match status" value="1"/>
</dbReference>
<evidence type="ECO:0000313" key="18">
    <source>
        <dbReference type="EMBL" id="OGY09302.1"/>
    </source>
</evidence>
<evidence type="ECO:0000259" key="17">
    <source>
        <dbReference type="PROSITE" id="PS51387"/>
    </source>
</evidence>